<keyword evidence="9" id="KW-0808">Transferase</keyword>
<protein>
    <submittedName>
        <fullName evidence="9">tRNA (Guanine-N(7)-)-methyltransferase non-catalytic subunit wdr4</fullName>
    </submittedName>
</protein>
<comment type="function">
    <text evidence="6">Required for the formation of N(7)-methylguanine at position 46 (m7G46) in tRNA. In the complex, it is required to stabilize and induce conformational changes of the catalytic subunit.</text>
</comment>
<evidence type="ECO:0000256" key="7">
    <source>
        <dbReference type="PROSITE-ProRule" id="PRU00221"/>
    </source>
</evidence>
<dbReference type="PROSITE" id="PS50082">
    <property type="entry name" value="WD_REPEATS_2"/>
    <property type="match status" value="1"/>
</dbReference>
<reference evidence="9 10" key="1">
    <citation type="journal article" date="2019" name="Genome Biol. Evol.">
        <title>Whole-Genome Sequencing of the Giant Devil Catfish, Bagarius yarrelli.</title>
        <authorList>
            <person name="Jiang W."/>
            <person name="Lv Y."/>
            <person name="Cheng L."/>
            <person name="Yang K."/>
            <person name="Chao B."/>
            <person name="Wang X."/>
            <person name="Li Y."/>
            <person name="Pan X."/>
            <person name="You X."/>
            <person name="Zhang Y."/>
            <person name="Yang J."/>
            <person name="Li J."/>
            <person name="Zhang X."/>
            <person name="Liu S."/>
            <person name="Sun C."/>
            <person name="Yang J."/>
            <person name="Shi Q."/>
        </authorList>
    </citation>
    <scope>NUCLEOTIDE SEQUENCE [LARGE SCALE GENOMIC DNA]</scope>
    <source>
        <strain evidence="9">JWS20170419001</strain>
        <tissue evidence="9">Muscle</tissue>
    </source>
</reference>
<comment type="pathway">
    <text evidence="6">tRNA modification; N(7)-methylguanine-tRNA biosynthesis.</text>
</comment>
<dbReference type="SUPFAM" id="SSF50978">
    <property type="entry name" value="WD40 repeat-like"/>
    <property type="match status" value="1"/>
</dbReference>
<evidence type="ECO:0000256" key="3">
    <source>
        <dbReference type="ARBA" id="ARBA00022694"/>
    </source>
</evidence>
<dbReference type="InterPro" id="IPR028884">
    <property type="entry name" value="Trm82"/>
</dbReference>
<dbReference type="EMBL" id="VCAZ01000033">
    <property type="protein sequence ID" value="TSL54358.1"/>
    <property type="molecule type" value="Genomic_DNA"/>
</dbReference>
<evidence type="ECO:0000256" key="8">
    <source>
        <dbReference type="SAM" id="MobiDB-lite"/>
    </source>
</evidence>
<evidence type="ECO:0000256" key="1">
    <source>
        <dbReference type="ARBA" id="ARBA00004123"/>
    </source>
</evidence>
<dbReference type="GO" id="GO:0005634">
    <property type="term" value="C:nucleus"/>
    <property type="evidence" value="ECO:0007669"/>
    <property type="project" value="UniProtKB-SubCell"/>
</dbReference>
<dbReference type="PANTHER" id="PTHR16288">
    <property type="entry name" value="WD40 REPEAT PROTEIN 4"/>
    <property type="match status" value="1"/>
</dbReference>
<dbReference type="InterPro" id="IPR015943">
    <property type="entry name" value="WD40/YVTN_repeat-like_dom_sf"/>
</dbReference>
<feature type="region of interest" description="Disordered" evidence="8">
    <location>
        <begin position="396"/>
        <end position="435"/>
    </location>
</feature>
<accession>A0A556U025</accession>
<dbReference type="Gene3D" id="2.130.10.10">
    <property type="entry name" value="YVTN repeat-like/Quinoprotein amine dehydrogenase"/>
    <property type="match status" value="1"/>
</dbReference>
<keyword evidence="4 6" id="KW-0677">Repeat</keyword>
<dbReference type="Proteomes" id="UP000319801">
    <property type="component" value="Unassembled WGS sequence"/>
</dbReference>
<dbReference type="AlphaFoldDB" id="A0A556U025"/>
<organism evidence="9 10">
    <name type="scientific">Bagarius yarrelli</name>
    <name type="common">Goonch</name>
    <name type="synonym">Bagrus yarrelli</name>
    <dbReference type="NCBI Taxonomy" id="175774"/>
    <lineage>
        <taxon>Eukaryota</taxon>
        <taxon>Metazoa</taxon>
        <taxon>Chordata</taxon>
        <taxon>Craniata</taxon>
        <taxon>Vertebrata</taxon>
        <taxon>Euteleostomi</taxon>
        <taxon>Actinopterygii</taxon>
        <taxon>Neopterygii</taxon>
        <taxon>Teleostei</taxon>
        <taxon>Ostariophysi</taxon>
        <taxon>Siluriformes</taxon>
        <taxon>Sisoridae</taxon>
        <taxon>Sisorinae</taxon>
        <taxon>Bagarius</taxon>
    </lineage>
</organism>
<keyword evidence="3 6" id="KW-0819">tRNA processing</keyword>
<sequence>MAAAVAETAPEALVAVAVAAAGFKTSLETSGEPFVFDCTKADPKPQEDGTDKRNFYIPRTYQNSLTKMDAHVCCCFSFRSDGGAQEKGSDQILAIGLSASGRYAALTDDNKRLILFRTQPSWQCISTRWVVRRCTSLVFTQAEDELFVADKSGDVYWFSVPEPQKPGELKLGHLSMLLAAVSGFLWLLSPDDKYIITADRDEKIRVSLRRSPYNIQAFCLGHTEFVSSLCVPAGHPDWLLSGSGDGTVKLWHYESGRRLQSIDLQQLGFSQSSDTNTETLFAVEDGPNGPLTPTQTLALPQTPWDMTFDPQGRLWVLLENEDTNVLLYTQNDERWQRVSETLHTQWELFKECLYFPFVPPTPTPASVSVESRFRYLYKVNFDNMASYLQKKKERLLQQNDEGGKKRAARQSDRAVKKSRTENKSQSVSQKCSDES</sequence>
<dbReference type="GO" id="GO:0106004">
    <property type="term" value="P:tRNA (guanine-N7)-methylation"/>
    <property type="evidence" value="ECO:0007669"/>
    <property type="project" value="UniProtKB-UniRule"/>
</dbReference>
<evidence type="ECO:0000313" key="10">
    <source>
        <dbReference type="Proteomes" id="UP000319801"/>
    </source>
</evidence>
<keyword evidence="9" id="KW-0489">Methyltransferase</keyword>
<feature type="compositionally biased region" description="Polar residues" evidence="8">
    <location>
        <begin position="423"/>
        <end position="435"/>
    </location>
</feature>
<dbReference type="GO" id="GO:0043527">
    <property type="term" value="C:tRNA methyltransferase complex"/>
    <property type="evidence" value="ECO:0007669"/>
    <property type="project" value="TreeGrafter"/>
</dbReference>
<dbReference type="GO" id="GO:0008168">
    <property type="term" value="F:methyltransferase activity"/>
    <property type="evidence" value="ECO:0007669"/>
    <property type="project" value="UniProtKB-KW"/>
</dbReference>
<proteinExistence type="inferred from homology"/>
<comment type="subcellular location">
    <subcellularLocation>
        <location evidence="1 6">Nucleus</location>
    </subcellularLocation>
</comment>
<keyword evidence="10" id="KW-1185">Reference proteome</keyword>
<dbReference type="InterPro" id="IPR001680">
    <property type="entry name" value="WD40_rpt"/>
</dbReference>
<dbReference type="UniPathway" id="UPA00989"/>
<dbReference type="HAMAP" id="MF_03056">
    <property type="entry name" value="TRM82"/>
    <property type="match status" value="1"/>
</dbReference>
<dbReference type="OrthoDB" id="371245at2759"/>
<evidence type="ECO:0000313" key="9">
    <source>
        <dbReference type="EMBL" id="TSL54358.1"/>
    </source>
</evidence>
<evidence type="ECO:0000256" key="6">
    <source>
        <dbReference type="HAMAP-Rule" id="MF_03056"/>
    </source>
</evidence>
<name>A0A556U025_BAGYA</name>
<feature type="compositionally biased region" description="Basic and acidic residues" evidence="8">
    <location>
        <begin position="401"/>
        <end position="422"/>
    </location>
</feature>
<keyword evidence="2 6" id="KW-0853">WD repeat</keyword>
<dbReference type="PANTHER" id="PTHR16288:SF0">
    <property type="entry name" value="TRNA (GUANINE-N(7)-)-METHYLTRANSFERASE NON-CATALYTIC SUBUNIT WDR4"/>
    <property type="match status" value="1"/>
</dbReference>
<feature type="repeat" description="WD" evidence="7">
    <location>
        <begin position="219"/>
        <end position="261"/>
    </location>
</feature>
<gene>
    <name evidence="9" type="ORF">Baya_6248</name>
</gene>
<evidence type="ECO:0000256" key="4">
    <source>
        <dbReference type="ARBA" id="ARBA00022737"/>
    </source>
</evidence>
<dbReference type="GO" id="GO:0005829">
    <property type="term" value="C:cytosol"/>
    <property type="evidence" value="ECO:0007669"/>
    <property type="project" value="TreeGrafter"/>
</dbReference>
<comment type="caution">
    <text evidence="9">The sequence shown here is derived from an EMBL/GenBank/DDBJ whole genome shotgun (WGS) entry which is preliminary data.</text>
</comment>
<dbReference type="Pfam" id="PF00400">
    <property type="entry name" value="WD40"/>
    <property type="match status" value="1"/>
</dbReference>
<dbReference type="SMART" id="SM00320">
    <property type="entry name" value="WD40"/>
    <property type="match status" value="2"/>
</dbReference>
<dbReference type="InterPro" id="IPR036322">
    <property type="entry name" value="WD40_repeat_dom_sf"/>
</dbReference>
<evidence type="ECO:0000256" key="5">
    <source>
        <dbReference type="ARBA" id="ARBA00023242"/>
    </source>
</evidence>
<evidence type="ECO:0000256" key="2">
    <source>
        <dbReference type="ARBA" id="ARBA00022574"/>
    </source>
</evidence>
<comment type="similarity">
    <text evidence="6">Belongs to the WD repeat TRM82 family.</text>
</comment>
<keyword evidence="5 6" id="KW-0539">Nucleus</keyword>